<dbReference type="AlphaFoldDB" id="I7JY78"/>
<evidence type="ECO:0000313" key="3">
    <source>
        <dbReference type="Proteomes" id="UP000009311"/>
    </source>
</evidence>
<dbReference type="STRING" id="1423790.BN53_04280"/>
<comment type="caution">
    <text evidence="2">The sequence shown here is derived from an EMBL/GenBank/DDBJ whole genome shotgun (WGS) entry which is preliminary data.</text>
</comment>
<protein>
    <submittedName>
        <fullName evidence="2">Uncharacterized protein</fullName>
    </submittedName>
</protein>
<dbReference type="PATRIC" id="fig|1423790.3.peg.891"/>
<reference evidence="2 3" key="1">
    <citation type="submission" date="2012-06" db="EMBL/GenBank/DDBJ databases">
        <title>Draft Genome Sequence of Lactobacillus pasteurii CRBIP 24.76T.</title>
        <authorList>
            <person name="Cousin S."/>
            <person name="Bouchier C."/>
            <person name="Loux V."/>
            <person name="Ma L."/>
            <person name="Creno S."/>
            <person name="Bizet C."/>
            <person name="Clermont D."/>
        </authorList>
    </citation>
    <scope>NUCLEOTIDE SEQUENCE [LARGE SCALE GENOMIC DNA]</scope>
    <source>
        <strain evidence="3">CRBIP 24.76T</strain>
    </source>
</reference>
<keyword evidence="3" id="KW-1185">Reference proteome</keyword>
<evidence type="ECO:0000313" key="2">
    <source>
        <dbReference type="EMBL" id="CCI85305.1"/>
    </source>
</evidence>
<gene>
    <name evidence="2" type="ORF">BN53_04280</name>
</gene>
<dbReference type="EMBL" id="CAKD01000021">
    <property type="protein sequence ID" value="CCI85305.1"/>
    <property type="molecule type" value="Genomic_DNA"/>
</dbReference>
<evidence type="ECO:0000256" key="1">
    <source>
        <dbReference type="SAM" id="Coils"/>
    </source>
</evidence>
<keyword evidence="1" id="KW-0175">Coiled coil</keyword>
<organism evidence="2 3">
    <name type="scientific">Lactobacillus pasteurii DSM 23907 = CRBIP 24.76</name>
    <dbReference type="NCBI Taxonomy" id="1423790"/>
    <lineage>
        <taxon>Bacteria</taxon>
        <taxon>Bacillati</taxon>
        <taxon>Bacillota</taxon>
        <taxon>Bacilli</taxon>
        <taxon>Lactobacillales</taxon>
        <taxon>Lactobacillaceae</taxon>
        <taxon>Lactobacillus</taxon>
    </lineage>
</organism>
<dbReference type="RefSeq" id="WP_009559856.1">
    <property type="nucleotide sequence ID" value="NZ_AYZN01000019.1"/>
</dbReference>
<name>I7JY78_9LACO</name>
<proteinExistence type="predicted"/>
<feature type="coiled-coil region" evidence="1">
    <location>
        <begin position="27"/>
        <end position="61"/>
    </location>
</feature>
<sequence>MIDIYDKEYEDGFIFEDPKYAAHYEHFKVLNKRIDFLEKRNKQLDQENQALSQKLASYKSMVEVLFEIMKDKK</sequence>
<accession>I7JY78</accession>
<dbReference type="Proteomes" id="UP000009311">
    <property type="component" value="Unassembled WGS sequence"/>
</dbReference>